<protein>
    <submittedName>
        <fullName evidence="2">Uncharacterized protein</fullName>
    </submittedName>
</protein>
<feature type="compositionally biased region" description="Polar residues" evidence="1">
    <location>
        <begin position="285"/>
        <end position="301"/>
    </location>
</feature>
<evidence type="ECO:0000313" key="2">
    <source>
        <dbReference type="EMBL" id="KTB28257.1"/>
    </source>
</evidence>
<sequence length="638" mass="71571">MTVAVDTRTVWPTQPTYSFPGPPSYYDVMPAHNTKELNRDMLINVLEYLSTLLATEFRGTPVRLVAHGGACMLLHPGLYNLAKRKELYHQQKGENSPMRYTTRDVDYIRRSFIQEYSTKHQMPDAAQRLQKCIRATAIQFGLGADWMNADADVALPMTTNPVTLTQFDPIYEASLKPNNVELYTVFVSKNKMLSIINVTPAWAVALKLVRYAKWDPTDISLLLMNGTDLSNTHWTVDVVKRWLTQDCAAMNYQYYDAARTMQMHARIEHAVKLVAAIGKHLPTLPGSSHSTPSYSPVTRITSPGLANKHRPSQSFSSLRLADVPVTTQRTSVSNPLVPTGSLDSTTWQRNPNAQFNATTKVAGPDADSYSLHRRKEQKKHSKRGVPTPNAEWHLRALQATPLLPESLVKRSRSVEFGIPAPVGGHSVEPPYRQWNERDGIPTGKRASRRKEKQNRDIARDRERQSKWEARDGNSFGHFDESDFDETDFDGTDSDSDESDSEDDSDSDSRSSLDMPLVSVPAGKLEYVPMPEPPPEAWTHDQHAINDNKNSTTSYSRRPPHPPSHSHTWPQPSASRSLRPNVYSQSHNHSTPQMSPPPPPATYQVLLQAPAQNLHPYSAQTHADALRHRTSTNTLGLAI</sequence>
<comment type="caution">
    <text evidence="2">The sequence shown here is derived from an EMBL/GenBank/DDBJ whole genome shotgun (WGS) entry which is preliminary data.</text>
</comment>
<dbReference type="AlphaFoldDB" id="A0A0W0EW21"/>
<feature type="region of interest" description="Disordered" evidence="1">
    <location>
        <begin position="284"/>
        <end position="391"/>
    </location>
</feature>
<evidence type="ECO:0000256" key="1">
    <source>
        <dbReference type="SAM" id="MobiDB-lite"/>
    </source>
</evidence>
<dbReference type="EMBL" id="LATX01002491">
    <property type="protein sequence ID" value="KTB28257.1"/>
    <property type="molecule type" value="Genomic_DNA"/>
</dbReference>
<name>A0A0W0EW21_MONRR</name>
<feature type="compositionally biased region" description="Polar residues" evidence="1">
    <location>
        <begin position="573"/>
        <end position="592"/>
    </location>
</feature>
<dbReference type="eggNOG" id="ENOG502SNM6">
    <property type="taxonomic scope" value="Eukaryota"/>
</dbReference>
<dbReference type="Proteomes" id="UP000054988">
    <property type="component" value="Unassembled WGS sequence"/>
</dbReference>
<feature type="compositionally biased region" description="Acidic residues" evidence="1">
    <location>
        <begin position="481"/>
        <end position="505"/>
    </location>
</feature>
<accession>A0A0W0EW21</accession>
<organism evidence="2 3">
    <name type="scientific">Moniliophthora roreri</name>
    <name type="common">Frosty pod rot fungus</name>
    <name type="synonym">Monilia roreri</name>
    <dbReference type="NCBI Taxonomy" id="221103"/>
    <lineage>
        <taxon>Eukaryota</taxon>
        <taxon>Fungi</taxon>
        <taxon>Dikarya</taxon>
        <taxon>Basidiomycota</taxon>
        <taxon>Agaricomycotina</taxon>
        <taxon>Agaricomycetes</taxon>
        <taxon>Agaricomycetidae</taxon>
        <taxon>Agaricales</taxon>
        <taxon>Marasmiineae</taxon>
        <taxon>Marasmiaceae</taxon>
        <taxon>Moniliophthora</taxon>
    </lineage>
</organism>
<feature type="compositionally biased region" description="Polar residues" evidence="1">
    <location>
        <begin position="325"/>
        <end position="359"/>
    </location>
</feature>
<feature type="region of interest" description="Disordered" evidence="1">
    <location>
        <begin position="417"/>
        <end position="602"/>
    </location>
</feature>
<feature type="compositionally biased region" description="Basic residues" evidence="1">
    <location>
        <begin position="371"/>
        <end position="383"/>
    </location>
</feature>
<reference evidence="2 3" key="1">
    <citation type="submission" date="2015-12" db="EMBL/GenBank/DDBJ databases">
        <title>Draft genome sequence of Moniliophthora roreri, the causal agent of frosty pod rot of cacao.</title>
        <authorList>
            <person name="Aime M.C."/>
            <person name="Diaz-Valderrama J.R."/>
            <person name="Kijpornyongpan T."/>
            <person name="Phillips-Mora W."/>
        </authorList>
    </citation>
    <scope>NUCLEOTIDE SEQUENCE [LARGE SCALE GENOMIC DNA]</scope>
    <source>
        <strain evidence="2 3">MCA 2952</strain>
    </source>
</reference>
<gene>
    <name evidence="2" type="ORF">WG66_19170</name>
</gene>
<evidence type="ECO:0000313" key="3">
    <source>
        <dbReference type="Proteomes" id="UP000054988"/>
    </source>
</evidence>
<proteinExistence type="predicted"/>
<feature type="compositionally biased region" description="Basic and acidic residues" evidence="1">
    <location>
        <begin position="453"/>
        <end position="471"/>
    </location>
</feature>